<accession>A0A840N425</accession>
<dbReference type="InterPro" id="IPR036291">
    <property type="entry name" value="NAD(P)-bd_dom_sf"/>
</dbReference>
<dbReference type="CDD" id="cd05266">
    <property type="entry name" value="SDR_a4"/>
    <property type="match status" value="1"/>
</dbReference>
<dbReference type="Gene3D" id="3.40.50.720">
    <property type="entry name" value="NAD(P)-binding Rossmann-like Domain"/>
    <property type="match status" value="1"/>
</dbReference>
<evidence type="ECO:0000313" key="4">
    <source>
        <dbReference type="Proteomes" id="UP000521227"/>
    </source>
</evidence>
<dbReference type="SUPFAM" id="SSF51735">
    <property type="entry name" value="NAD(P)-binding Rossmann-fold domains"/>
    <property type="match status" value="1"/>
</dbReference>
<reference evidence="3 4" key="1">
    <citation type="submission" date="2020-08" db="EMBL/GenBank/DDBJ databases">
        <title>Genomic Encyclopedia of Type Strains, Phase IV (KMG-IV): sequencing the most valuable type-strain genomes for metagenomic binning, comparative biology and taxonomic classification.</title>
        <authorList>
            <person name="Goeker M."/>
        </authorList>
    </citation>
    <scope>NUCLEOTIDE SEQUENCE [LARGE SCALE GENOMIC DNA]</scope>
    <source>
        <strain evidence="3 4">DSM 17498</strain>
    </source>
</reference>
<evidence type="ECO:0000259" key="2">
    <source>
        <dbReference type="Pfam" id="PF01370"/>
    </source>
</evidence>
<dbReference type="RefSeq" id="WP_184086768.1">
    <property type="nucleotide sequence ID" value="NZ_JACHIJ010000004.1"/>
</dbReference>
<feature type="domain" description="NAD-dependent epimerase/dehydratase" evidence="2">
    <location>
        <begin position="100"/>
        <end position="210"/>
    </location>
</feature>
<dbReference type="InterPro" id="IPR001509">
    <property type="entry name" value="Epimerase_deHydtase"/>
</dbReference>
<gene>
    <name evidence="3" type="ORF">HNQ36_003278</name>
</gene>
<proteinExistence type="predicted"/>
<dbReference type="PANTHER" id="PTHR43574">
    <property type="entry name" value="EPIMERASE-RELATED"/>
    <property type="match status" value="1"/>
</dbReference>
<comment type="caution">
    <text evidence="3">The sequence shown here is derived from an EMBL/GenBank/DDBJ whole genome shotgun (WGS) entry which is preliminary data.</text>
</comment>
<evidence type="ECO:0000256" key="1">
    <source>
        <dbReference type="ARBA" id="ARBA00023027"/>
    </source>
</evidence>
<dbReference type="Pfam" id="PF01370">
    <property type="entry name" value="Epimerase"/>
    <property type="match status" value="1"/>
</dbReference>
<dbReference type="EMBL" id="JACHIJ010000004">
    <property type="protein sequence ID" value="MBB5053287.1"/>
    <property type="molecule type" value="Genomic_DNA"/>
</dbReference>
<keyword evidence="1" id="KW-0520">NAD</keyword>
<name>A0A840N425_9BRAD</name>
<organism evidence="3 4">
    <name type="scientific">Afipia massiliensis</name>
    <dbReference type="NCBI Taxonomy" id="211460"/>
    <lineage>
        <taxon>Bacteria</taxon>
        <taxon>Pseudomonadati</taxon>
        <taxon>Pseudomonadota</taxon>
        <taxon>Alphaproteobacteria</taxon>
        <taxon>Hyphomicrobiales</taxon>
        <taxon>Nitrobacteraceae</taxon>
        <taxon>Afipia</taxon>
    </lineage>
</organism>
<protein>
    <submittedName>
        <fullName evidence="3">Nucleoside-diphosphate-sugar epimerase</fullName>
    </submittedName>
</protein>
<dbReference type="Proteomes" id="UP000521227">
    <property type="component" value="Unassembled WGS sequence"/>
</dbReference>
<dbReference type="AlphaFoldDB" id="A0A840N425"/>
<sequence length="291" mass="31110">MNLFIFGLGFSGKTIADRRTTRGDRVNGTVRTRDKAQALAAAGLSARVFGPDGRDSAIDADLTNSDALLISVPPGLGGDPVLATYARQIAAAPNLSWIGYLSTIGVYGDHQGAWVDEQTSATPTNIRSHERADAEQAWLAFGAANNIAVHVFRLAGIYGPGQSQLAQLARGTARRIIKPGQVFNRIHVEDIARVVDASLERPRAGAIYNVTDNEPAPPQDVVTFAASLCGVAAPPEISLEDAGLTEMGRSFYAESKRVRNDLLRNELGVMLAYPTYREGLKALRDAGEGPR</sequence>
<evidence type="ECO:0000313" key="3">
    <source>
        <dbReference type="EMBL" id="MBB5053287.1"/>
    </source>
</evidence>